<reference evidence="3 4" key="1">
    <citation type="submission" date="2016-01" db="EMBL/GenBank/DDBJ databases">
        <title>Genome sequencing of Roseivirga echinicomitans KMM 6058.</title>
        <authorList>
            <person name="Selvaratnam C."/>
            <person name="Thevarajoo S."/>
            <person name="Goh K.M."/>
            <person name="Ee R."/>
            <person name="Chan K.-G."/>
            <person name="Chong C.S."/>
        </authorList>
    </citation>
    <scope>NUCLEOTIDE SEQUENCE [LARGE SCALE GENOMIC DNA]</scope>
    <source>
        <strain evidence="3 4">KMM 6058</strain>
    </source>
</reference>
<name>A0A150X2I0_9BACT</name>
<dbReference type="InterPro" id="IPR003743">
    <property type="entry name" value="Zf-RING_7"/>
</dbReference>
<dbReference type="Pfam" id="PF02591">
    <property type="entry name" value="Zn_ribbon_9"/>
    <property type="match status" value="1"/>
</dbReference>
<feature type="coiled-coil region" evidence="1">
    <location>
        <begin position="36"/>
        <end position="91"/>
    </location>
</feature>
<evidence type="ECO:0000259" key="2">
    <source>
        <dbReference type="Pfam" id="PF02591"/>
    </source>
</evidence>
<evidence type="ECO:0000256" key="1">
    <source>
        <dbReference type="SAM" id="Coils"/>
    </source>
</evidence>
<keyword evidence="1" id="KW-0175">Coiled coil</keyword>
<dbReference type="PANTHER" id="PTHR39082">
    <property type="entry name" value="PHOSPHOLIPASE C-BETA-2-RELATED"/>
    <property type="match status" value="1"/>
</dbReference>
<accession>A0A150X2I0</accession>
<proteinExistence type="predicted"/>
<protein>
    <recommendedName>
        <fullName evidence="2">C4-type zinc ribbon domain-containing protein</fullName>
    </recommendedName>
</protein>
<dbReference type="OrthoDB" id="9795058at2"/>
<dbReference type="RefSeq" id="WP_068417712.1">
    <property type="nucleotide sequence ID" value="NZ_LRDB01000050.1"/>
</dbReference>
<dbReference type="Proteomes" id="UP000075615">
    <property type="component" value="Unassembled WGS sequence"/>
</dbReference>
<comment type="caution">
    <text evidence="3">The sequence shown here is derived from an EMBL/GenBank/DDBJ whole genome shotgun (WGS) entry which is preliminary data.</text>
</comment>
<gene>
    <name evidence="3" type="ORF">AWN68_09525</name>
</gene>
<evidence type="ECO:0000313" key="4">
    <source>
        <dbReference type="Proteomes" id="UP000075615"/>
    </source>
</evidence>
<dbReference type="PANTHER" id="PTHR39082:SF1">
    <property type="entry name" value="SCAVENGER RECEPTOR CLASS A MEMBER 3"/>
    <property type="match status" value="1"/>
</dbReference>
<keyword evidence="4" id="KW-1185">Reference proteome</keyword>
<dbReference type="EMBL" id="LRDB01000050">
    <property type="protein sequence ID" value="KYG72929.1"/>
    <property type="molecule type" value="Genomic_DNA"/>
</dbReference>
<dbReference type="Gene3D" id="1.10.287.1490">
    <property type="match status" value="1"/>
</dbReference>
<dbReference type="InterPro" id="IPR052376">
    <property type="entry name" value="Oxidative_Scav/Glycosyltrans"/>
</dbReference>
<organism evidence="3 4">
    <name type="scientific">Roseivirga echinicomitans</name>
    <dbReference type="NCBI Taxonomy" id="296218"/>
    <lineage>
        <taxon>Bacteria</taxon>
        <taxon>Pseudomonadati</taxon>
        <taxon>Bacteroidota</taxon>
        <taxon>Cytophagia</taxon>
        <taxon>Cytophagales</taxon>
        <taxon>Roseivirgaceae</taxon>
        <taxon>Roseivirga</taxon>
    </lineage>
</organism>
<dbReference type="AlphaFoldDB" id="A0A150X2I0"/>
<sequence>MEKTVAQKLDALTNLQRIDSELDEIKKVRGALPDEVADLEDEIAGYQTRIDKFKSEAGELETNIADYKTQIKNSEALIKKYNEQQMNVRNNREYDAITKEIELQNLEIQISEKRIKEAFAKIEIKNGEIAKTEEELGERAKDLSSKKGELETLTKESHDDEQKLMNARTKATKDIEERLLVSYVKLRDNARNGLAVVPVDRGACGGCFNVVPPQRQADIRERKKVIVCEHCGRILADVTDEIVVEEAKPKRSRRVATKA</sequence>
<feature type="domain" description="C4-type zinc ribbon" evidence="2">
    <location>
        <begin position="203"/>
        <end position="235"/>
    </location>
</feature>
<dbReference type="STRING" id="296218.AWN68_09525"/>
<feature type="coiled-coil region" evidence="1">
    <location>
        <begin position="115"/>
        <end position="170"/>
    </location>
</feature>
<evidence type="ECO:0000313" key="3">
    <source>
        <dbReference type="EMBL" id="KYG72929.1"/>
    </source>
</evidence>